<dbReference type="Proteomes" id="UP001499988">
    <property type="component" value="Unassembled WGS sequence"/>
</dbReference>
<accession>A0ABP9FS51</accession>
<reference evidence="2" key="1">
    <citation type="journal article" date="2019" name="Int. J. Syst. Evol. Microbiol.">
        <title>The Global Catalogue of Microorganisms (GCM) 10K type strain sequencing project: providing services to taxonomists for standard genome sequencing and annotation.</title>
        <authorList>
            <consortium name="The Broad Institute Genomics Platform"/>
            <consortium name="The Broad Institute Genome Sequencing Center for Infectious Disease"/>
            <person name="Wu L."/>
            <person name="Ma J."/>
        </authorList>
    </citation>
    <scope>NUCLEOTIDE SEQUENCE [LARGE SCALE GENOMIC DNA]</scope>
    <source>
        <strain evidence="2">JCM 18401</strain>
    </source>
</reference>
<dbReference type="PANTHER" id="PTHR35868">
    <property type="entry name" value="DUF2804 DOMAIN-CONTAINING PROTEIN-RELATED"/>
    <property type="match status" value="1"/>
</dbReference>
<dbReference type="PANTHER" id="PTHR35868:SF4">
    <property type="entry name" value="DUF2804 DOMAIN-CONTAINING PROTEIN"/>
    <property type="match status" value="1"/>
</dbReference>
<organism evidence="1 2">
    <name type="scientific">Ferrimonas pelagia</name>
    <dbReference type="NCBI Taxonomy" id="1177826"/>
    <lineage>
        <taxon>Bacteria</taxon>
        <taxon>Pseudomonadati</taxon>
        <taxon>Pseudomonadota</taxon>
        <taxon>Gammaproteobacteria</taxon>
        <taxon>Alteromonadales</taxon>
        <taxon>Ferrimonadaceae</taxon>
        <taxon>Ferrimonas</taxon>
    </lineage>
</organism>
<protein>
    <submittedName>
        <fullName evidence="1">DUF2804 domain-containing protein</fullName>
    </submittedName>
</protein>
<evidence type="ECO:0000313" key="1">
    <source>
        <dbReference type="EMBL" id="GAA4903459.1"/>
    </source>
</evidence>
<dbReference type="EMBL" id="BAABJZ010000107">
    <property type="protein sequence ID" value="GAA4903459.1"/>
    <property type="molecule type" value="Genomic_DNA"/>
</dbReference>
<gene>
    <name evidence="1" type="ORF">GCM10023333_42130</name>
</gene>
<dbReference type="InterPro" id="IPR021243">
    <property type="entry name" value="DUF2804"/>
</dbReference>
<proteinExistence type="predicted"/>
<comment type="caution">
    <text evidence="1">The sequence shown here is derived from an EMBL/GenBank/DDBJ whole genome shotgun (WGS) entry which is preliminary data.</text>
</comment>
<name>A0ABP9FS51_9GAMM</name>
<sequence>MHQITLGHSNRPDDVPTVLDNLMRPDGQPRTGHFDGSVRCLGLDDFRYFDAMDRPASTWARRFHFKQFQFISLTSPEWIIGVAIANIGYVISAFCYRYQLKTGEIKETSWLKPFGVGCESTPSPYDGRASITGGSGQLLFNIVEGQWQFTLDALGIQADLALQSSPLSLPLAVCTPTGYNGWTYTQKHNALALSGSLSIDGAKQPVASMLAGYDFSAGYMRRETSWRWASINAQLPDGARLGLNLAAGVNETGTTENALWIDGERYLLGPVHFRFERHRPGGAASGRVWRIVSDDGRVDLHFTPKDKRAEKRNLLLLKSNFRQYIGHFNGTLMDGQGRKHRLDRVLGLTEDHYAKW</sequence>
<evidence type="ECO:0000313" key="2">
    <source>
        <dbReference type="Proteomes" id="UP001499988"/>
    </source>
</evidence>
<dbReference type="RefSeq" id="WP_345337502.1">
    <property type="nucleotide sequence ID" value="NZ_BAABJZ010000107.1"/>
</dbReference>
<dbReference type="Pfam" id="PF10974">
    <property type="entry name" value="DUF2804"/>
    <property type="match status" value="1"/>
</dbReference>
<keyword evidence="2" id="KW-1185">Reference proteome</keyword>